<dbReference type="RefSeq" id="WP_090400262.1">
    <property type="nucleotide sequence ID" value="NZ_FNEN01000034.1"/>
</dbReference>
<dbReference type="PANTHER" id="PTHR39426:SF1">
    <property type="entry name" value="HOMOLOGY TO DEATH-ON-CURING PROTEIN OF PHAGE P1"/>
    <property type="match status" value="1"/>
</dbReference>
<keyword evidence="3" id="KW-1185">Reference proteome</keyword>
<dbReference type="InterPro" id="IPR053737">
    <property type="entry name" value="Type_II_TA_Toxin"/>
</dbReference>
<dbReference type="Proteomes" id="UP000198853">
    <property type="component" value="Unassembled WGS sequence"/>
</dbReference>
<dbReference type="OrthoDB" id="9802752at2"/>
<evidence type="ECO:0000313" key="2">
    <source>
        <dbReference type="EMBL" id="SDJ31821.1"/>
    </source>
</evidence>
<feature type="domain" description="Fido" evidence="1">
    <location>
        <begin position="8"/>
        <end position="126"/>
    </location>
</feature>
<dbReference type="NCBIfam" id="TIGR01550">
    <property type="entry name" value="DOC_P1"/>
    <property type="match status" value="1"/>
</dbReference>
<dbReference type="EMBL" id="FNEN01000034">
    <property type="protein sequence ID" value="SDJ31821.1"/>
    <property type="molecule type" value="Genomic_DNA"/>
</dbReference>
<accession>A0A1G8SRG7</accession>
<proteinExistence type="predicted"/>
<dbReference type="AlphaFoldDB" id="A0A1G8SRG7"/>
<dbReference type="PROSITE" id="PS51459">
    <property type="entry name" value="FIDO"/>
    <property type="match status" value="1"/>
</dbReference>
<protein>
    <submittedName>
        <fullName evidence="2">Death on curing protein</fullName>
    </submittedName>
</protein>
<dbReference type="GO" id="GO:0016301">
    <property type="term" value="F:kinase activity"/>
    <property type="evidence" value="ECO:0007669"/>
    <property type="project" value="InterPro"/>
</dbReference>
<dbReference type="PANTHER" id="PTHR39426">
    <property type="entry name" value="HOMOLOGY TO DEATH-ON-CURING PROTEIN OF PHAGE P1"/>
    <property type="match status" value="1"/>
</dbReference>
<dbReference type="InterPro" id="IPR006440">
    <property type="entry name" value="Doc"/>
</dbReference>
<name>A0A1G8SRG7_9BACI</name>
<evidence type="ECO:0000313" key="3">
    <source>
        <dbReference type="Proteomes" id="UP000198853"/>
    </source>
</evidence>
<gene>
    <name evidence="2" type="ORF">SAMN04488123_13410</name>
</gene>
<dbReference type="Pfam" id="PF02661">
    <property type="entry name" value="Fic"/>
    <property type="match status" value="1"/>
</dbReference>
<reference evidence="2 3" key="1">
    <citation type="submission" date="2016-10" db="EMBL/GenBank/DDBJ databases">
        <authorList>
            <person name="de Groot N.N."/>
        </authorList>
    </citation>
    <scope>NUCLEOTIDE SEQUENCE [LARGE SCALE GENOMIC DNA]</scope>
    <source>
        <strain evidence="2 3">DSM 21771</strain>
    </source>
</reference>
<dbReference type="Gene3D" id="1.20.120.1870">
    <property type="entry name" value="Fic/DOC protein, Fido domain"/>
    <property type="match status" value="1"/>
</dbReference>
<evidence type="ECO:0000259" key="1">
    <source>
        <dbReference type="PROSITE" id="PS51459"/>
    </source>
</evidence>
<organism evidence="2 3">
    <name type="scientific">Natribacillus halophilus</name>
    <dbReference type="NCBI Taxonomy" id="549003"/>
    <lineage>
        <taxon>Bacteria</taxon>
        <taxon>Bacillati</taxon>
        <taxon>Bacillota</taxon>
        <taxon>Bacilli</taxon>
        <taxon>Bacillales</taxon>
        <taxon>Bacillaceae</taxon>
        <taxon>Natribacillus</taxon>
    </lineage>
</organism>
<sequence length="136" mass="15566">MSAEFLRVDPEDVRYLHEEALNEYGGSSGENEPGLIDYMCEKPFMVLFGQEAYTNVFAKAAVLLEGFATHQYFSDGNKRTAAKSCLTFLAINGYELLVSDVELFEFTLRVAEKAVEIKDIELWLCRNTQESYFMFK</sequence>
<dbReference type="InterPro" id="IPR003812">
    <property type="entry name" value="Fido"/>
</dbReference>